<organism evidence="4 5">
    <name type="scientific">Chondromyces crocatus</name>
    <dbReference type="NCBI Taxonomy" id="52"/>
    <lineage>
        <taxon>Bacteria</taxon>
        <taxon>Pseudomonadati</taxon>
        <taxon>Myxococcota</taxon>
        <taxon>Polyangia</taxon>
        <taxon>Polyangiales</taxon>
        <taxon>Polyangiaceae</taxon>
        <taxon>Chondromyces</taxon>
    </lineage>
</organism>
<dbReference type="Pfam" id="PF01522">
    <property type="entry name" value="Polysacc_deac_1"/>
    <property type="match status" value="1"/>
</dbReference>
<dbReference type="GO" id="GO:0005975">
    <property type="term" value="P:carbohydrate metabolic process"/>
    <property type="evidence" value="ECO:0007669"/>
    <property type="project" value="InterPro"/>
</dbReference>
<dbReference type="PANTHER" id="PTHR10587:SF133">
    <property type="entry name" value="CHITIN DEACETYLASE 1-RELATED"/>
    <property type="match status" value="1"/>
</dbReference>
<gene>
    <name evidence="4" type="ORF">CMC5_070870</name>
</gene>
<feature type="domain" description="NodB homology" evidence="3">
    <location>
        <begin position="2"/>
        <end position="188"/>
    </location>
</feature>
<evidence type="ECO:0000313" key="5">
    <source>
        <dbReference type="Proteomes" id="UP000067626"/>
    </source>
</evidence>
<proteinExistence type="predicted"/>
<dbReference type="GO" id="GO:0016020">
    <property type="term" value="C:membrane"/>
    <property type="evidence" value="ECO:0007669"/>
    <property type="project" value="TreeGrafter"/>
</dbReference>
<dbReference type="InterPro" id="IPR011330">
    <property type="entry name" value="Glyco_hydro/deAcase_b/a-brl"/>
</dbReference>
<dbReference type="STRING" id="52.CMC5_070870"/>
<dbReference type="AlphaFoldDB" id="A0A0K1EPW5"/>
<dbReference type="PANTHER" id="PTHR10587">
    <property type="entry name" value="GLYCOSYL TRANSFERASE-RELATED"/>
    <property type="match status" value="1"/>
</dbReference>
<dbReference type="EMBL" id="CP012159">
    <property type="protein sequence ID" value="AKT42859.1"/>
    <property type="molecule type" value="Genomic_DNA"/>
</dbReference>
<reference evidence="4 5" key="1">
    <citation type="submission" date="2015-07" db="EMBL/GenBank/DDBJ databases">
        <title>Genome analysis of myxobacterium Chondromyces crocatus Cm c5 reveals a high potential for natural compound synthesis and the genetic basis for the loss of fruiting body formation.</title>
        <authorList>
            <person name="Zaburannyi N."/>
            <person name="Bunk B."/>
            <person name="Maier J."/>
            <person name="Overmann J."/>
            <person name="Mueller R."/>
        </authorList>
    </citation>
    <scope>NUCLEOTIDE SEQUENCE [LARGE SCALE GENOMIC DNA]</scope>
    <source>
        <strain evidence="4 5">Cm c5</strain>
    </source>
</reference>
<evidence type="ECO:0000313" key="4">
    <source>
        <dbReference type="EMBL" id="AKT42859.1"/>
    </source>
</evidence>
<dbReference type="SUPFAM" id="SSF88713">
    <property type="entry name" value="Glycoside hydrolase/deacetylase"/>
    <property type="match status" value="1"/>
</dbReference>
<keyword evidence="2" id="KW-0378">Hydrolase</keyword>
<evidence type="ECO:0000259" key="3">
    <source>
        <dbReference type="PROSITE" id="PS51677"/>
    </source>
</evidence>
<dbReference type="PATRIC" id="fig|52.7.peg.7780"/>
<dbReference type="Gene3D" id="3.20.20.370">
    <property type="entry name" value="Glycoside hydrolase/deacetylase"/>
    <property type="match status" value="1"/>
</dbReference>
<dbReference type="KEGG" id="ccro:CMC5_070870"/>
<keyword evidence="5" id="KW-1185">Reference proteome</keyword>
<protein>
    <submittedName>
        <fullName evidence="4">Polysaccharide deacetylase</fullName>
    </submittedName>
</protein>
<dbReference type="GO" id="GO:0016810">
    <property type="term" value="F:hydrolase activity, acting on carbon-nitrogen (but not peptide) bonds"/>
    <property type="evidence" value="ECO:0007669"/>
    <property type="project" value="InterPro"/>
</dbReference>
<dbReference type="InterPro" id="IPR002509">
    <property type="entry name" value="NODB_dom"/>
</dbReference>
<evidence type="ECO:0000256" key="2">
    <source>
        <dbReference type="ARBA" id="ARBA00022801"/>
    </source>
</evidence>
<keyword evidence="1" id="KW-0479">Metal-binding</keyword>
<dbReference type="RefSeq" id="WP_050434418.1">
    <property type="nucleotide sequence ID" value="NZ_CP012159.1"/>
</dbReference>
<dbReference type="CDD" id="cd10917">
    <property type="entry name" value="CE4_NodB_like_6s_7s"/>
    <property type="match status" value="1"/>
</dbReference>
<accession>A0A0K1EPW5</accession>
<sequence>MRRVTLSFDNGPDPDVTPRVLERLREREVLAHFYVLGKHVATPAGRSLVERARDEGHVVGNHSYTHVTPLGSDLRPDAVEQEIVRTEALLSPLVPGPKRFRPFGGGGLLGRHLLSGAARDYLVAHGYSCVLWNAVPRDWEDPGWVATALAQTGALEHALVVLHDVPEACLDGLAAFLDALRARGDEFTTDLPPACVPIDGGQIRADLSEIVNA</sequence>
<name>A0A0K1EPW5_CHOCO</name>
<dbReference type="InterPro" id="IPR050248">
    <property type="entry name" value="Polysacc_deacetylase_ArnD"/>
</dbReference>
<dbReference type="OrthoDB" id="5352625at2"/>
<dbReference type="Proteomes" id="UP000067626">
    <property type="component" value="Chromosome"/>
</dbReference>
<dbReference type="GO" id="GO:0046872">
    <property type="term" value="F:metal ion binding"/>
    <property type="evidence" value="ECO:0007669"/>
    <property type="project" value="UniProtKB-KW"/>
</dbReference>
<dbReference type="PROSITE" id="PS51677">
    <property type="entry name" value="NODB"/>
    <property type="match status" value="1"/>
</dbReference>
<evidence type="ECO:0000256" key="1">
    <source>
        <dbReference type="ARBA" id="ARBA00022723"/>
    </source>
</evidence>